<evidence type="ECO:0000259" key="2">
    <source>
        <dbReference type="Pfam" id="PF13763"/>
    </source>
</evidence>
<dbReference type="HOGENOM" id="CLU_066449_0_0_5"/>
<dbReference type="Pfam" id="PF13763">
    <property type="entry name" value="DUF4167"/>
    <property type="match status" value="1"/>
</dbReference>
<feature type="domain" description="DUF4167" evidence="2">
    <location>
        <begin position="12"/>
        <end position="87"/>
    </location>
</feature>
<feature type="compositionally biased region" description="Basic and acidic residues" evidence="1">
    <location>
        <begin position="137"/>
        <end position="223"/>
    </location>
</feature>
<feature type="compositionally biased region" description="Gly residues" evidence="1">
    <location>
        <begin position="15"/>
        <end position="30"/>
    </location>
</feature>
<proteinExistence type="predicted"/>
<feature type="compositionally biased region" description="Basic and acidic residues" evidence="1">
    <location>
        <begin position="115"/>
        <end position="129"/>
    </location>
</feature>
<feature type="region of interest" description="Disordered" evidence="1">
    <location>
        <begin position="1"/>
        <end position="41"/>
    </location>
</feature>
<dbReference type="KEGG" id="stax:MC45_15575"/>
<keyword evidence="4" id="KW-1185">Reference proteome</keyword>
<gene>
    <name evidence="3" type="ORF">MC45_15575</name>
</gene>
<reference evidence="3 4" key="1">
    <citation type="submission" date="2014-09" db="EMBL/GenBank/DDBJ databases">
        <title>Using Illumina technology Improving SMRT sequencing Genome Assembly by RASTools.</title>
        <authorList>
            <person name="Zhou Y."/>
            <person name="Ma T."/>
            <person name="Liu T."/>
        </authorList>
    </citation>
    <scope>NUCLEOTIDE SEQUENCE [LARGE SCALE GENOMIC DNA]</scope>
    <source>
        <strain evidence="3 4">ATCC 55669</strain>
    </source>
</reference>
<dbReference type="EMBL" id="CP009571">
    <property type="protein sequence ID" value="AIT07561.1"/>
    <property type="molecule type" value="Genomic_DNA"/>
</dbReference>
<organism evidence="3 4">
    <name type="scientific">Sphingomonas taxi</name>
    <dbReference type="NCBI Taxonomy" id="1549858"/>
    <lineage>
        <taxon>Bacteria</taxon>
        <taxon>Pseudomonadati</taxon>
        <taxon>Pseudomonadota</taxon>
        <taxon>Alphaproteobacteria</taxon>
        <taxon>Sphingomonadales</taxon>
        <taxon>Sphingomonadaceae</taxon>
        <taxon>Sphingomonas</taxon>
    </lineage>
</organism>
<dbReference type="Proteomes" id="UP000033200">
    <property type="component" value="Chromosome"/>
</dbReference>
<dbReference type="STRING" id="1549858.MC45_15575"/>
<evidence type="ECO:0000313" key="4">
    <source>
        <dbReference type="Proteomes" id="UP000033200"/>
    </source>
</evidence>
<dbReference type="RefSeq" id="WP_038665122.1">
    <property type="nucleotide sequence ID" value="NZ_CP009571.1"/>
</dbReference>
<dbReference type="eggNOG" id="COG5373">
    <property type="taxonomic scope" value="Bacteria"/>
</dbReference>
<feature type="compositionally biased region" description="Low complexity" evidence="1">
    <location>
        <begin position="275"/>
        <end position="297"/>
    </location>
</feature>
<protein>
    <recommendedName>
        <fullName evidence="2">DUF4167 domain-containing protein</fullName>
    </recommendedName>
</protein>
<sequence length="341" mass="38466">MINNRQQNGRRRGRGGNNGGNNGPRQGGQGRPDNGNRIDSRARGNANQLFEKYKNLAGEAQRQGDRVTTEYYLQFADHYFRVIADQRGRFEDNSQPKRQQPFDLNDDDDYGDEGEPIRAGEQDGNDQRDQQGQARGDQQRDDRGNRDDRPQRQARQWEDRGNRDDRGQRDGNRDSGRDASRDASRDDRPQQREERSAREDRPQQQREDRPQREDRVRRPRFEAAEQPVEVAGQRRADPLAEGENLQERTEAVLEADSPVLAPRPRRGRPRRDAQADAAPEAAVAPEAPAAPVAEAPESNGVDADRLPPSLNISAANDAGDEAPKPRRRRVRTPAADVPAAE</sequence>
<feature type="region of interest" description="Disordered" evidence="1">
    <location>
        <begin position="90"/>
        <end position="341"/>
    </location>
</feature>
<name>A0A097EJ13_9SPHN</name>
<dbReference type="InterPro" id="IPR025430">
    <property type="entry name" value="DUF4167"/>
</dbReference>
<evidence type="ECO:0000313" key="3">
    <source>
        <dbReference type="EMBL" id="AIT07561.1"/>
    </source>
</evidence>
<dbReference type="AlphaFoldDB" id="A0A097EJ13"/>
<accession>A0A097EJ13</accession>
<feature type="compositionally biased region" description="Acidic residues" evidence="1">
    <location>
        <begin position="104"/>
        <end position="114"/>
    </location>
</feature>
<evidence type="ECO:0000256" key="1">
    <source>
        <dbReference type="SAM" id="MobiDB-lite"/>
    </source>
</evidence>